<dbReference type="EMBL" id="FNEJ01000043">
    <property type="protein sequence ID" value="SDJ54100.1"/>
    <property type="molecule type" value="Genomic_DNA"/>
</dbReference>
<dbReference type="AlphaFoldDB" id="A0A1G8UM77"/>
<reference evidence="1 2" key="1">
    <citation type="submission" date="2016-10" db="EMBL/GenBank/DDBJ databases">
        <authorList>
            <person name="de Groot N.N."/>
        </authorList>
    </citation>
    <scope>NUCLEOTIDE SEQUENCE [LARGE SCALE GENOMIC DNA]</scope>
    <source>
        <strain evidence="1 2">DSM 26424</strain>
    </source>
</reference>
<name>A0A1G8UM77_9RHOB</name>
<dbReference type="STRING" id="555512.SAMN04487993_104316"/>
<sequence length="62" mass="7069">MGNKVSSDKDVVETFHGKHSIYEIVRSKGILKTDYHIYKNDSYHRGAFDSLARAIEIARNEG</sequence>
<evidence type="ECO:0000313" key="1">
    <source>
        <dbReference type="EMBL" id="SDJ54100.1"/>
    </source>
</evidence>
<gene>
    <name evidence="1" type="ORF">SAMN04487993_104316</name>
</gene>
<keyword evidence="2" id="KW-1185">Reference proteome</keyword>
<evidence type="ECO:0000313" key="2">
    <source>
        <dbReference type="Proteomes" id="UP000199093"/>
    </source>
</evidence>
<organism evidence="1 2">
    <name type="scientific">Salipiger marinus</name>
    <dbReference type="NCBI Taxonomy" id="555512"/>
    <lineage>
        <taxon>Bacteria</taxon>
        <taxon>Pseudomonadati</taxon>
        <taxon>Pseudomonadota</taxon>
        <taxon>Alphaproteobacteria</taxon>
        <taxon>Rhodobacterales</taxon>
        <taxon>Roseobacteraceae</taxon>
        <taxon>Salipiger</taxon>
    </lineage>
</organism>
<protein>
    <submittedName>
        <fullName evidence="1">Uncharacterized protein</fullName>
    </submittedName>
</protein>
<accession>A0A1G8UM77</accession>
<dbReference type="Proteomes" id="UP000199093">
    <property type="component" value="Unassembled WGS sequence"/>
</dbReference>
<dbReference type="RefSeq" id="WP_089852334.1">
    <property type="nucleotide sequence ID" value="NZ_FNEJ01000043.1"/>
</dbReference>
<proteinExistence type="predicted"/>